<dbReference type="SUPFAM" id="SSF90209">
    <property type="entry name" value="Ran binding protein zinc finger-like"/>
    <property type="match status" value="2"/>
</dbReference>
<feature type="region of interest" description="Disordered" evidence="23">
    <location>
        <begin position="2050"/>
        <end position="2069"/>
    </location>
</feature>
<feature type="domain" description="RanBP2-type" evidence="25">
    <location>
        <begin position="1627"/>
        <end position="1656"/>
    </location>
</feature>
<protein>
    <recommendedName>
        <fullName evidence="18">Nuclear pore complex protein Nup153</fullName>
    </recommendedName>
    <alternativeName>
        <fullName evidence="20">153 kDa nucleoporin</fullName>
    </alternativeName>
    <alternativeName>
        <fullName evidence="19">Nucleoporin Nup153</fullName>
    </alternativeName>
</protein>
<evidence type="ECO:0000256" key="15">
    <source>
        <dbReference type="ARBA" id="ARBA00023136"/>
    </source>
</evidence>
<dbReference type="FunFam" id="4.10.1060.10:FF:000003">
    <property type="entry name" value="E3 SUMO-protein ligase RanBP2"/>
    <property type="match status" value="1"/>
</dbReference>
<dbReference type="FunFam" id="2.30.29.30:FF:000018">
    <property type="entry name" value="E3 SUMO-protein ligase RanBP2"/>
    <property type="match status" value="3"/>
</dbReference>
<dbReference type="CDD" id="cd13179">
    <property type="entry name" value="RanBD_RanBP1"/>
    <property type="match status" value="1"/>
</dbReference>
<feature type="coiled-coil region" evidence="22">
    <location>
        <begin position="62"/>
        <end position="89"/>
    </location>
</feature>
<evidence type="ECO:0000256" key="1">
    <source>
        <dbReference type="ARBA" id="ARBA00001947"/>
    </source>
</evidence>
<evidence type="ECO:0000313" key="26">
    <source>
        <dbReference type="EMBL" id="CAL1542870.1"/>
    </source>
</evidence>
<dbReference type="SMART" id="SM00547">
    <property type="entry name" value="ZnF_RBZ"/>
    <property type="match status" value="2"/>
</dbReference>
<evidence type="ECO:0000256" key="23">
    <source>
        <dbReference type="SAM" id="MobiDB-lite"/>
    </source>
</evidence>
<organism evidence="26 27">
    <name type="scientific">Lymnaea stagnalis</name>
    <name type="common">Great pond snail</name>
    <name type="synonym">Helix stagnalis</name>
    <dbReference type="NCBI Taxonomy" id="6523"/>
    <lineage>
        <taxon>Eukaryota</taxon>
        <taxon>Metazoa</taxon>
        <taxon>Spiralia</taxon>
        <taxon>Lophotrochozoa</taxon>
        <taxon>Mollusca</taxon>
        <taxon>Gastropoda</taxon>
        <taxon>Heterobranchia</taxon>
        <taxon>Euthyneura</taxon>
        <taxon>Panpulmonata</taxon>
        <taxon>Hygrophila</taxon>
        <taxon>Lymnaeoidea</taxon>
        <taxon>Lymnaeidae</taxon>
        <taxon>Lymnaea</taxon>
    </lineage>
</organism>
<evidence type="ECO:0000256" key="6">
    <source>
        <dbReference type="ARBA" id="ARBA00022723"/>
    </source>
</evidence>
<dbReference type="PROSITE" id="PS50199">
    <property type="entry name" value="ZF_RANBP2_2"/>
    <property type="match status" value="2"/>
</dbReference>
<dbReference type="Gene3D" id="4.10.1060.10">
    <property type="entry name" value="Zinc finger, RanBP2-type"/>
    <property type="match status" value="2"/>
</dbReference>
<evidence type="ECO:0000256" key="12">
    <source>
        <dbReference type="ARBA" id="ARBA00023010"/>
    </source>
</evidence>
<evidence type="ECO:0000256" key="17">
    <source>
        <dbReference type="ARBA" id="ARBA00060842"/>
    </source>
</evidence>
<feature type="region of interest" description="Disordered" evidence="23">
    <location>
        <begin position="982"/>
        <end position="1030"/>
    </location>
</feature>
<dbReference type="GO" id="GO:0031965">
    <property type="term" value="C:nuclear membrane"/>
    <property type="evidence" value="ECO:0007669"/>
    <property type="project" value="UniProtKB-SubCell"/>
</dbReference>
<dbReference type="PROSITE" id="PS01358">
    <property type="entry name" value="ZF_RANBP2_1"/>
    <property type="match status" value="2"/>
</dbReference>
<keyword evidence="9" id="KW-0509">mRNA transport</keyword>
<feature type="compositionally biased region" description="Polar residues" evidence="23">
    <location>
        <begin position="799"/>
        <end position="816"/>
    </location>
</feature>
<evidence type="ECO:0000256" key="3">
    <source>
        <dbReference type="ARBA" id="ARBA00004567"/>
    </source>
</evidence>
<evidence type="ECO:0000256" key="11">
    <source>
        <dbReference type="ARBA" id="ARBA00022927"/>
    </source>
</evidence>
<feature type="region of interest" description="Disordered" evidence="23">
    <location>
        <begin position="2437"/>
        <end position="2462"/>
    </location>
</feature>
<evidence type="ECO:0000256" key="19">
    <source>
        <dbReference type="ARBA" id="ARBA00078197"/>
    </source>
</evidence>
<comment type="caution">
    <text evidence="26">The sequence shown here is derived from an EMBL/GenBank/DDBJ whole genome shotgun (WGS) entry which is preliminary data.</text>
</comment>
<dbReference type="Pfam" id="PF00641">
    <property type="entry name" value="Zn_ribbon_RanBP"/>
    <property type="match status" value="2"/>
</dbReference>
<feature type="domain" description="RanBD1" evidence="24">
    <location>
        <begin position="1444"/>
        <end position="1580"/>
    </location>
</feature>
<comment type="similarity">
    <text evidence="17">Belongs to the NUP153 family.</text>
</comment>
<reference evidence="26 27" key="1">
    <citation type="submission" date="2024-04" db="EMBL/GenBank/DDBJ databases">
        <authorList>
            <consortium name="Genoscope - CEA"/>
            <person name="William W."/>
        </authorList>
    </citation>
    <scope>NUCLEOTIDE SEQUENCE [LARGE SCALE GENOMIC DNA]</scope>
</reference>
<keyword evidence="11" id="KW-0653">Protein transport</keyword>
<feature type="compositionally biased region" description="Polar residues" evidence="23">
    <location>
        <begin position="1611"/>
        <end position="1620"/>
    </location>
</feature>
<comment type="subcellular location">
    <subcellularLocation>
        <location evidence="2">Nucleus membrane</location>
    </subcellularLocation>
    <subcellularLocation>
        <location evidence="3">Nucleus</location>
        <location evidence="3">Nuclear pore complex</location>
    </subcellularLocation>
</comment>
<comment type="cofactor">
    <cofactor evidence="1">
        <name>Zn(2+)</name>
        <dbReference type="ChEBI" id="CHEBI:29105"/>
    </cofactor>
</comment>
<dbReference type="InterPro" id="IPR001876">
    <property type="entry name" value="Znf_RanBP2"/>
</dbReference>
<gene>
    <name evidence="26" type="ORF">GSLYS_00016404001</name>
</gene>
<evidence type="ECO:0000256" key="10">
    <source>
        <dbReference type="ARBA" id="ARBA00022833"/>
    </source>
</evidence>
<evidence type="ECO:0000256" key="16">
    <source>
        <dbReference type="ARBA" id="ARBA00023242"/>
    </source>
</evidence>
<dbReference type="GO" id="GO:0005096">
    <property type="term" value="F:GTPase activator activity"/>
    <property type="evidence" value="ECO:0007669"/>
    <property type="project" value="TreeGrafter"/>
</dbReference>
<feature type="domain" description="RanBD1" evidence="24">
    <location>
        <begin position="2465"/>
        <end position="2601"/>
    </location>
</feature>
<dbReference type="PANTHER" id="PTHR23138:SF87">
    <property type="entry name" value="E3 SUMO-PROTEIN LIGASE RANBP2"/>
    <property type="match status" value="1"/>
</dbReference>
<dbReference type="Gene3D" id="2.30.29.30">
    <property type="entry name" value="Pleckstrin-homology domain (PH domain)/Phosphotyrosine-binding domain (PTB)"/>
    <property type="match status" value="4"/>
</dbReference>
<evidence type="ECO:0000256" key="22">
    <source>
        <dbReference type="SAM" id="Coils"/>
    </source>
</evidence>
<name>A0AAV2IB50_LYMST</name>
<evidence type="ECO:0000256" key="2">
    <source>
        <dbReference type="ARBA" id="ARBA00004126"/>
    </source>
</evidence>
<feature type="region of interest" description="Disordered" evidence="23">
    <location>
        <begin position="2006"/>
        <end position="2029"/>
    </location>
</feature>
<feature type="compositionally biased region" description="Acidic residues" evidence="23">
    <location>
        <begin position="2793"/>
        <end position="2813"/>
    </location>
</feature>
<dbReference type="FunFam" id="4.10.1060.10:FF:000001">
    <property type="entry name" value="Nuclear pore complex protein Nup153"/>
    <property type="match status" value="1"/>
</dbReference>
<dbReference type="InterPro" id="IPR011990">
    <property type="entry name" value="TPR-like_helical_dom_sf"/>
</dbReference>
<feature type="compositionally biased region" description="Basic and acidic residues" evidence="23">
    <location>
        <begin position="1585"/>
        <end position="1597"/>
    </location>
</feature>
<feature type="region of interest" description="Disordered" evidence="23">
    <location>
        <begin position="1394"/>
        <end position="1435"/>
    </location>
</feature>
<dbReference type="Proteomes" id="UP001497497">
    <property type="component" value="Unassembled WGS sequence"/>
</dbReference>
<feature type="coiled-coil region" evidence="22">
    <location>
        <begin position="915"/>
        <end position="942"/>
    </location>
</feature>
<dbReference type="PANTHER" id="PTHR23138">
    <property type="entry name" value="RAN BINDING PROTEIN"/>
    <property type="match status" value="1"/>
</dbReference>
<evidence type="ECO:0000256" key="18">
    <source>
        <dbReference type="ARBA" id="ARBA00068609"/>
    </source>
</evidence>
<keyword evidence="22" id="KW-0175">Coiled coil</keyword>
<dbReference type="SUPFAM" id="SSF50729">
    <property type="entry name" value="PH domain-like"/>
    <property type="match status" value="4"/>
</dbReference>
<evidence type="ECO:0000256" key="20">
    <source>
        <dbReference type="ARBA" id="ARBA00079437"/>
    </source>
</evidence>
<accession>A0AAV2IB50</accession>
<keyword evidence="27" id="KW-1185">Reference proteome</keyword>
<feature type="region of interest" description="Disordered" evidence="23">
    <location>
        <begin position="1830"/>
        <end position="1855"/>
    </location>
</feature>
<keyword evidence="6" id="KW-0479">Metal-binding</keyword>
<proteinExistence type="inferred from homology"/>
<evidence type="ECO:0000259" key="24">
    <source>
        <dbReference type="PROSITE" id="PS50196"/>
    </source>
</evidence>
<feature type="region of interest" description="Disordered" evidence="23">
    <location>
        <begin position="1362"/>
        <end position="1381"/>
    </location>
</feature>
<keyword evidence="12" id="KW-0811">Translocation</keyword>
<dbReference type="Gene3D" id="1.25.40.10">
    <property type="entry name" value="Tetratricopeptide repeat domain"/>
    <property type="match status" value="1"/>
</dbReference>
<dbReference type="GO" id="GO:0005737">
    <property type="term" value="C:cytoplasm"/>
    <property type="evidence" value="ECO:0007669"/>
    <property type="project" value="TreeGrafter"/>
</dbReference>
<evidence type="ECO:0000256" key="4">
    <source>
        <dbReference type="ARBA" id="ARBA00022448"/>
    </source>
</evidence>
<feature type="region of interest" description="Disordered" evidence="23">
    <location>
        <begin position="1585"/>
        <end position="1621"/>
    </location>
</feature>
<dbReference type="GO" id="GO:0005643">
    <property type="term" value="C:nuclear pore"/>
    <property type="evidence" value="ECO:0007669"/>
    <property type="project" value="UniProtKB-SubCell"/>
</dbReference>
<sequence length="2950" mass="323538">MFKKKADVDKHVSAVLSRKRDEKERNAQGFQIARLYTEVKDYSSAKKYLAGFLSVRETVPQAHQLMGEINEALDKKEEAIENYKKALDLGGFGASNRLLVKKICELYCDLGTDVQRMKFWLEKCETLFPKSDIVYRLKERIAGTVNGHEDDNSKEMENLVVSELINQPTNITLRIKLLNMYMQSGKLEEAYEAAVATDLTTAFVEHLQWFETLETIFKEYIKKFPDSESDSMYNQHLLHILRNVTFLSMGSKEIVECSQALARFDKQLKFVYTLPNNDETWTVFVREMKGQMFFLAGLLLLKRAKAGSIQWQEVNHLAGSCFLASRSVDPLDAQAPWFVTAPHDHSKFYNWWYLQSYDRLSQVGHMLIQLSQSDLVDWSHTVRQQTMTASGHQRVFKALYAPRDMKEQGQSSFFYQAREMVDESGQKEPLTERHMLEIDRVAFQVHLSNLSHLVWLCLQRYSPDMSAQPNYHFNIMENIQYSNKKMEDTGAESLSQLDILVFLLATVRCAASAITENVFLYDDRTGRPTLLPVCLSKPLCTPEQGEWWTAVYKFCTNSVKDDFSKLRRILIRGIETVRLIGSHGMSIPLTAHIARSLDAKIKSVKEAEFGCRCSAAELNALEIRAAFYWEKTKQALEKLQRNQHIPISKNRLFKEAGDQELPPRLIDKFTAETTFALSLVAMNRGQYEAALEGFHNHRSPWAKYHSAQIYKILAEQENNVFSSDETSTKKQALLLKARDCLYDVLDRLSGDKSHKLNALVARDLEDIDTQLQALEYDDKDGSTNSSFHTPSKFPPDIRPSSNTNGMVHSTPRNPIATSAFPDHDTGHTRLNTTEPIRATRDHNVSSTSENADRPRPSPERLDSQIRSLSYSQTSLFKVVLDRNEELIIINGKMMEELRDNNIQLRTVLSENKSLMDELKVSLTENKEMMKQIKNELGTLKTNILTAPPPIQTAPLFMPQMPASAPPRGPFPGFPPPAYGGYMINSPVPPQPPLGAGPQYRPSGLPGSRSSNVGKYRPQSEEDEEEEDDMSNIEREYFENEQSYTQYYTPESQIIQCSQDWAVGGRSGMEGQPPIPIPPLQPRMSIPAPGYFASALRGQSLQYAQNVQTPGQIKPASGLGFFASPAVGGTVTPVVPATVAMTPVAVSTGRVPDSTSSPALLAALTGLKSSITTGTPKIDPAPPATSPAVGSLGAVLSGESRIKSLFQAKAVMEPKKAKGDITILVDTHNNRATILMMGETKEILFHHDINALKVEPSFLASTVIWTGTKVGSVDREKITVNLDSSSLAAQLKEAIQKATALIQIKVSTPQATTAASIFSTTPAPVTVSSQAGNQEAAKPVFGGFTFSTTPTITPVVDKPKVDAPVTTSAKDDKPKPFAGFSLTTSSKPDVKFSLDATADTPKPAKAPTSFTKPTPGAGPKSPGVVAKSPGGGDDDHVEEYEPNIDFKPVIALPELVDKKTGEENETEIFVERCRLFRFDPEIKQWKERGVGEMKILKSKDQVKFRIIMRRDQIFKLCANHFLNSEMRLTPMASSDRAWCYSAMDFSEEEMKAEQLAVKFKTAEKASSFQVVFDDCCRQLKEEKSKVHDGGETAKDKTDAVVSGSEKQFVKTEPSTSGTKSLSEMFKPKAGSWECQGCYIRNNDEVPKCPACGTLKPGGKVAPAASGPPAASAPSATTKSLSEMFKPKVGSWECDGCLVRNNEDVIKCPACGTLKPGAKAEDVSKTVTGGGSFVAGVAAGPPGSGFKFGAASNVMPTTGGFSFTSPASTAPPSSGFKFGTPAASAQTTNTTTAPAIGFNFGTPTTSGKTINAAAAPTGGFIFGAPAQSAQTTTASTAPTGGFKFGTPTTSAQTTTTSTAPTGGFKFGVPTTSALTTTATTAPTGGFKFAIPATSAPTASSTAPAAGFGFKTATSGVVQKADSTSDALIKPSLGAFSTSATAAASFSFFPATTAGSSNIFGTPKTSTTQGSSLDNTPKPNSFLFTSTPIQGKDAAKQAGTSGLLAKLLTSDDSSSETPAKPQAGFNFTMSNKSSAPSTDVTATSTTPGFQFSFTKSPVKTQQGPAVPNSPEVDEHGMYVNKEGDDSHIHFEPVVVLPDKVEVKTGEEEENILFEARGKMYRFVSGEWKEKGVGVVKILEHKETKKTRVLMRRDQVLKICCNHKIEPALNLQPMAKSEGKAWVWYALDFTESEGRMEQLALRFRTVDIANEFKNVFEKCQSKSSPAKPASDEHVPQRQVKKELFEAADDDDDVILVGEDKPTPEQIAKARQFLLPDAFYLYEKKPACPGCLGCHDGEAPPSAPVSKTTVSTKKLKGAQQREYVLISYSFILKSIYLNILRNYNAIFHFNVSKYNKFSETHRTEMPAQPTFGFGNSGNLPDFASLTSDTPADKDGGSFVFGAKTTVDFSSLASKTNAQDFTWKKSDSSAPFKFAGAGQRLFGAGGGGSGGGDHEGEDGDDSGVTPSDDIHFEPVIPLPDLVEVKTGKEDWKALFCQRAKLYKFDTNLSQWKERAIGEMKIMSHNTKTMFRILQRREQVLKVACNHLISVDMELKPMATSETAWCWIATDYTDTEPSVDQFAVKFKNKDIAAEFKEIFQNCQKKLAEPVKSTAVPAMAASKTLRGSVERSLTLDIAEKDIIVPTTHTNVSALGNLWRTMNQVSVTDDSQQEIESASKEDVRGIVETEVMESSYLKKLGDKGNRHHTKALDVSGQDEIVPASYAPLSGQQPQPNHPVCLPLQGSMGNPYHTQMLNVLGQDTIAFTSSTPLGDRGNVYHTRLLDSGLTTDSDLQGHQQEYYEQEEGDANDEEEGYEEDEEEDKILFEKRTTLSSFENGVWKKLGQGTLVVTYNDDLNGNSVHFSLDNGDKLCSHVICREHKITLDRTRHVCEWKPIDYSTDEPIRKHFSAAFSSIPAVEEFVTIFTESQGLAMDSEISENMPSDIEVPEIFSAGEIHH</sequence>
<dbReference type="InterPro" id="IPR045255">
    <property type="entry name" value="RanBP1-like"/>
</dbReference>
<feature type="domain" description="RanBP2-type" evidence="25">
    <location>
        <begin position="1686"/>
        <end position="1715"/>
    </location>
</feature>
<dbReference type="SUPFAM" id="SSF48452">
    <property type="entry name" value="TPR-like"/>
    <property type="match status" value="1"/>
</dbReference>
<feature type="compositionally biased region" description="Acidic residues" evidence="23">
    <location>
        <begin position="1020"/>
        <end position="1030"/>
    </location>
</feature>
<feature type="domain" description="RanBD1" evidence="24">
    <location>
        <begin position="2086"/>
        <end position="2221"/>
    </location>
</feature>
<evidence type="ECO:0000256" key="7">
    <source>
        <dbReference type="ARBA" id="ARBA00022737"/>
    </source>
</evidence>
<evidence type="ECO:0000256" key="5">
    <source>
        <dbReference type="ARBA" id="ARBA00022553"/>
    </source>
</evidence>
<dbReference type="InterPro" id="IPR011993">
    <property type="entry name" value="PH-like_dom_sf"/>
</dbReference>
<dbReference type="PROSITE" id="PS50196">
    <property type="entry name" value="RANBD1"/>
    <property type="match status" value="3"/>
</dbReference>
<evidence type="ECO:0000256" key="21">
    <source>
        <dbReference type="PROSITE-ProRule" id="PRU00322"/>
    </source>
</evidence>
<feature type="compositionally biased region" description="Low complexity" evidence="23">
    <location>
        <begin position="1394"/>
        <end position="1407"/>
    </location>
</feature>
<dbReference type="GO" id="GO:0051028">
    <property type="term" value="P:mRNA transport"/>
    <property type="evidence" value="ECO:0007669"/>
    <property type="project" value="UniProtKB-KW"/>
</dbReference>
<dbReference type="GO" id="GO:0006913">
    <property type="term" value="P:nucleocytoplasmic transport"/>
    <property type="evidence" value="ECO:0007669"/>
    <property type="project" value="InterPro"/>
</dbReference>
<dbReference type="Pfam" id="PF00638">
    <property type="entry name" value="Ran_BP1"/>
    <property type="match status" value="3"/>
</dbReference>
<keyword evidence="7" id="KW-0677">Repeat</keyword>
<keyword evidence="4" id="KW-0813">Transport</keyword>
<evidence type="ECO:0000256" key="8">
    <source>
        <dbReference type="ARBA" id="ARBA00022771"/>
    </source>
</evidence>
<keyword evidence="8 21" id="KW-0863">Zinc-finger</keyword>
<dbReference type="SMART" id="SM00160">
    <property type="entry name" value="RanBD"/>
    <property type="match status" value="3"/>
</dbReference>
<dbReference type="EMBL" id="CAXITT010000511">
    <property type="protein sequence ID" value="CAL1542870.1"/>
    <property type="molecule type" value="Genomic_DNA"/>
</dbReference>
<feature type="region of interest" description="Disordered" evidence="23">
    <location>
        <begin position="2792"/>
        <end position="2813"/>
    </location>
</feature>
<keyword evidence="16" id="KW-0539">Nucleus</keyword>
<dbReference type="InterPro" id="IPR000156">
    <property type="entry name" value="Ran_bind_dom"/>
</dbReference>
<feature type="compositionally biased region" description="Basic and acidic residues" evidence="23">
    <location>
        <begin position="850"/>
        <end position="863"/>
    </location>
</feature>
<keyword evidence="14" id="KW-0906">Nuclear pore complex</keyword>
<dbReference type="InterPro" id="IPR045256">
    <property type="entry name" value="RanBP1_RanBD"/>
</dbReference>
<keyword evidence="13" id="KW-0238">DNA-binding</keyword>
<dbReference type="GO" id="GO:0015031">
    <property type="term" value="P:protein transport"/>
    <property type="evidence" value="ECO:0007669"/>
    <property type="project" value="UniProtKB-KW"/>
</dbReference>
<evidence type="ECO:0000313" key="27">
    <source>
        <dbReference type="Proteomes" id="UP001497497"/>
    </source>
</evidence>
<evidence type="ECO:0000256" key="14">
    <source>
        <dbReference type="ARBA" id="ARBA00023132"/>
    </source>
</evidence>
<keyword evidence="15" id="KW-0472">Membrane</keyword>
<dbReference type="GO" id="GO:0003677">
    <property type="term" value="F:DNA binding"/>
    <property type="evidence" value="ECO:0007669"/>
    <property type="project" value="UniProtKB-KW"/>
</dbReference>
<feature type="compositionally biased region" description="Polar residues" evidence="23">
    <location>
        <begin position="2050"/>
        <end position="2060"/>
    </location>
</feature>
<feature type="region of interest" description="Disordered" evidence="23">
    <location>
        <begin position="777"/>
        <end position="864"/>
    </location>
</feature>
<dbReference type="GO" id="GO:0008270">
    <property type="term" value="F:zinc ion binding"/>
    <property type="evidence" value="ECO:0007669"/>
    <property type="project" value="UniProtKB-KW"/>
</dbReference>
<evidence type="ECO:0000259" key="25">
    <source>
        <dbReference type="PROSITE" id="PS50199"/>
    </source>
</evidence>
<dbReference type="InterPro" id="IPR036443">
    <property type="entry name" value="Znf_RanBP2_sf"/>
</dbReference>
<evidence type="ECO:0000256" key="13">
    <source>
        <dbReference type="ARBA" id="ARBA00023125"/>
    </source>
</evidence>
<keyword evidence="10" id="KW-0862">Zinc</keyword>
<evidence type="ECO:0000256" key="9">
    <source>
        <dbReference type="ARBA" id="ARBA00022816"/>
    </source>
</evidence>
<keyword evidence="5" id="KW-0597">Phosphoprotein</keyword>